<dbReference type="RefSeq" id="WP_009574665.1">
    <property type="nucleotide sequence ID" value="NZ_AEIG01000010.1"/>
</dbReference>
<dbReference type="PANTHER" id="PTHR34990:SF2">
    <property type="entry name" value="BLL8164 PROTEIN"/>
    <property type="match status" value="1"/>
</dbReference>
<dbReference type="GO" id="GO:0016020">
    <property type="term" value="C:membrane"/>
    <property type="evidence" value="ECO:0007669"/>
    <property type="project" value="GOC"/>
</dbReference>
<protein>
    <submittedName>
        <fullName evidence="1">Ser/Thr protein phosphatase family protein, UDP-2,3-diacylglucosamine hydrolase like protein</fullName>
    </submittedName>
</protein>
<dbReference type="GO" id="GO:0008758">
    <property type="term" value="F:UDP-2,3-diacylglucosamine hydrolase activity"/>
    <property type="evidence" value="ECO:0007669"/>
    <property type="project" value="TreeGrafter"/>
</dbReference>
<dbReference type="PANTHER" id="PTHR34990">
    <property type="entry name" value="UDP-2,3-DIACYLGLUCOSAMINE HYDROLASE-RELATED"/>
    <property type="match status" value="1"/>
</dbReference>
<dbReference type="EMBL" id="AEIG01000010">
    <property type="protein sequence ID" value="EGG30663.1"/>
    <property type="molecule type" value="Genomic_DNA"/>
</dbReference>
<evidence type="ECO:0000313" key="2">
    <source>
        <dbReference type="Proteomes" id="UP000005615"/>
    </source>
</evidence>
<evidence type="ECO:0000313" key="1">
    <source>
        <dbReference type="EMBL" id="EGG30663.1"/>
    </source>
</evidence>
<dbReference type="CDD" id="cd07398">
    <property type="entry name" value="MPP_YbbF-LpxH"/>
    <property type="match status" value="1"/>
</dbReference>
<dbReference type="Proteomes" id="UP000005615">
    <property type="component" value="Unassembled WGS sequence"/>
</dbReference>
<keyword evidence="2" id="KW-1185">Reference proteome</keyword>
<dbReference type="STRING" id="2518989.IMCC3088_82"/>
<keyword evidence="1" id="KW-0378">Hydrolase</keyword>
<dbReference type="GO" id="GO:0009245">
    <property type="term" value="P:lipid A biosynthetic process"/>
    <property type="evidence" value="ECO:0007669"/>
    <property type="project" value="TreeGrafter"/>
</dbReference>
<reference evidence="1 2" key="1">
    <citation type="journal article" date="2011" name="J. Bacteriol.">
        <title>Genome sequence of strain IMCC3088, a proteorhodopsin-containing marine bacterium belonging to the OM60/NOR5 clade.</title>
        <authorList>
            <person name="Jang Y."/>
            <person name="Oh H.M."/>
            <person name="Kang I."/>
            <person name="Lee K."/>
            <person name="Yang S.J."/>
            <person name="Cho J.C."/>
        </authorList>
    </citation>
    <scope>NUCLEOTIDE SEQUENCE [LARGE SCALE GENOMIC DNA]</scope>
    <source>
        <strain evidence="1 2">IMCC3088</strain>
    </source>
</reference>
<gene>
    <name evidence="1" type="ORF">IMCC3088_82</name>
</gene>
<dbReference type="eggNOG" id="COG2908">
    <property type="taxonomic scope" value="Bacteria"/>
</dbReference>
<dbReference type="Gene3D" id="3.60.21.10">
    <property type="match status" value="1"/>
</dbReference>
<dbReference type="Pfam" id="PF00149">
    <property type="entry name" value="Metallophos"/>
    <property type="match status" value="1"/>
</dbReference>
<sequence length="269" mass="30769">MSPKYDYHYKTVFISDVHLGSRHCKAEQLLAFLKRLRCEQLFLVGDIVDVWAMHKRVHWPQSHNNVLRKILSMAKKGVKVTYIPGNHDANFREFCGAEFGLIHIAREVRFETEAGKTLLIMHGDELDFAVRYSRMNRWVGDIAYDGLMAVNRWVNLIRGRLGLSYWSLAKWVKTNVAQADAAIKAYQHAGFEHAKRQGVDGLICGHLHYPSMLHQDDVTYYNDGDWVENCTALVQDFDGEFHLLHLAFAAELHGGDVERRTQSAVTVGS</sequence>
<dbReference type="InterPro" id="IPR029052">
    <property type="entry name" value="Metallo-depent_PP-like"/>
</dbReference>
<comment type="caution">
    <text evidence="1">The sequence shown here is derived from an EMBL/GenBank/DDBJ whole genome shotgun (WGS) entry which is preliminary data.</text>
</comment>
<dbReference type="InterPro" id="IPR004843">
    <property type="entry name" value="Calcineurin-like_PHP"/>
</dbReference>
<name>F3KZ16_9GAMM</name>
<dbReference type="InterPro" id="IPR043461">
    <property type="entry name" value="LpxH-like"/>
</dbReference>
<accession>F3KZ16</accession>
<proteinExistence type="predicted"/>
<dbReference type="OrthoDB" id="9802481at2"/>
<dbReference type="SUPFAM" id="SSF56300">
    <property type="entry name" value="Metallo-dependent phosphatases"/>
    <property type="match status" value="1"/>
</dbReference>
<dbReference type="AlphaFoldDB" id="F3KZ16"/>
<organism evidence="1 2">
    <name type="scientific">Aequoribacter fuscus</name>
    <dbReference type="NCBI Taxonomy" id="2518989"/>
    <lineage>
        <taxon>Bacteria</taxon>
        <taxon>Pseudomonadati</taxon>
        <taxon>Pseudomonadota</taxon>
        <taxon>Gammaproteobacteria</taxon>
        <taxon>Cellvibrionales</taxon>
        <taxon>Halieaceae</taxon>
        <taxon>Aequoribacter</taxon>
    </lineage>
</organism>